<feature type="active site" evidence="7">
    <location>
        <position position="42"/>
    </location>
</feature>
<evidence type="ECO:0000313" key="13">
    <source>
        <dbReference type="EMBL" id="MST91884.1"/>
    </source>
</evidence>
<dbReference type="GO" id="GO:0004252">
    <property type="term" value="F:serine-type endopeptidase activity"/>
    <property type="evidence" value="ECO:0007669"/>
    <property type="project" value="InterPro"/>
</dbReference>
<keyword evidence="6 8" id="KW-0378">Hydrolase</keyword>
<feature type="domain" description="Peptidase S26" evidence="10">
    <location>
        <begin position="12"/>
        <end position="168"/>
    </location>
</feature>
<dbReference type="InterPro" id="IPR019757">
    <property type="entry name" value="Pept_S26A_signal_pept_1_Lys-AS"/>
</dbReference>
<dbReference type="PROSITE" id="PS00501">
    <property type="entry name" value="SPASE_I_1"/>
    <property type="match status" value="1"/>
</dbReference>
<gene>
    <name evidence="13" type="primary">lepB</name>
    <name evidence="12" type="ORF">ASJ35_16275</name>
    <name evidence="13" type="ORF">FYJ76_08030</name>
    <name evidence="15" type="ORF">GMD52_13180</name>
    <name evidence="14" type="ORF">GMD59_00850</name>
    <name evidence="11" type="ORF">TQ39_01705</name>
</gene>
<sequence>MEPKQSKENALFEWYDSLVFALAVIVLFFVFAVRIITVSGVSMQPTLYGGDRVAVQSMLYTPQRGDVVVVDGYINYGDPLVKRIIALGGDTVDINFETGAVTLNGAVLEEPYISAPTTTGYDVEFPVTVPEGCVFVMGDNRPRSLDGRSTEVGFIDERDILGKVLLRVFPLSSFGKIA</sequence>
<evidence type="ECO:0000313" key="19">
    <source>
        <dbReference type="Proteomes" id="UP000449193"/>
    </source>
</evidence>
<dbReference type="InterPro" id="IPR019758">
    <property type="entry name" value="Pept_S26A_signal_pept_1_CS"/>
</dbReference>
<reference evidence="19 20" key="3">
    <citation type="journal article" date="2019" name="Nat. Med.">
        <title>A library of human gut bacterial isolates paired with longitudinal multiomics data enables mechanistic microbiome research.</title>
        <authorList>
            <person name="Poyet M."/>
            <person name="Groussin M."/>
            <person name="Gibbons S.M."/>
            <person name="Avila-Pacheco J."/>
            <person name="Jiang X."/>
            <person name="Kearney S.M."/>
            <person name="Perrotta A.R."/>
            <person name="Berdy B."/>
            <person name="Zhao S."/>
            <person name="Lieberman T.D."/>
            <person name="Swanson P.K."/>
            <person name="Smith M."/>
            <person name="Roesemann S."/>
            <person name="Alexander J.E."/>
            <person name="Rich S.A."/>
            <person name="Livny J."/>
            <person name="Vlamakis H."/>
            <person name="Clish C."/>
            <person name="Bullock K."/>
            <person name="Deik A."/>
            <person name="Scott J."/>
            <person name="Pierce K.A."/>
            <person name="Xavier R.J."/>
            <person name="Alm E.J."/>
        </authorList>
    </citation>
    <scope>NUCLEOTIDE SEQUENCE [LARGE SCALE GENOMIC DNA]</scope>
    <source>
        <strain evidence="14 20">BIOML-A4</strain>
        <strain evidence="15 19">BIOML-A7</strain>
    </source>
</reference>
<dbReference type="EMBL" id="LMUA01000034">
    <property type="protein sequence ID" value="KUE74956.1"/>
    <property type="molecule type" value="Genomic_DNA"/>
</dbReference>
<evidence type="ECO:0000313" key="11">
    <source>
        <dbReference type="EMBL" id="KJF41535.1"/>
    </source>
</evidence>
<name>A0A0D8J3J5_9FIRM</name>
<dbReference type="SUPFAM" id="SSF51306">
    <property type="entry name" value="LexA/Signal peptidase"/>
    <property type="match status" value="1"/>
</dbReference>
<comment type="catalytic activity">
    <reaction evidence="1 8">
        <text>Cleavage of hydrophobic, N-terminal signal or leader sequences from secreted and periplasmic proteins.</text>
        <dbReference type="EC" id="3.4.21.89"/>
    </reaction>
</comment>
<dbReference type="PANTHER" id="PTHR43390:SF1">
    <property type="entry name" value="CHLOROPLAST PROCESSING PEPTIDASE"/>
    <property type="match status" value="1"/>
</dbReference>
<evidence type="ECO:0000256" key="5">
    <source>
        <dbReference type="ARBA" id="ARBA00022670"/>
    </source>
</evidence>
<reference evidence="13 18" key="4">
    <citation type="submission" date="2019-08" db="EMBL/GenBank/DDBJ databases">
        <title>In-depth cultivation of the pig gut microbiome towards novel bacterial diversity and tailored functional studies.</title>
        <authorList>
            <person name="Wylensek D."/>
            <person name="Hitch T.C.A."/>
            <person name="Clavel T."/>
        </authorList>
    </citation>
    <scope>NUCLEOTIDE SEQUENCE [LARGE SCALE GENOMIC DNA]</scope>
    <source>
        <strain evidence="13 18">WCA3-601-WT-6J</strain>
    </source>
</reference>
<dbReference type="InterPro" id="IPR036286">
    <property type="entry name" value="LexA/Signal_pep-like_sf"/>
</dbReference>
<evidence type="ECO:0000259" key="10">
    <source>
        <dbReference type="Pfam" id="PF10502"/>
    </source>
</evidence>
<accession>A0A0W7TMB4</accession>
<dbReference type="Proteomes" id="UP000431913">
    <property type="component" value="Unassembled WGS sequence"/>
</dbReference>
<dbReference type="EC" id="3.4.21.89" evidence="4 8"/>
<keyword evidence="5 8" id="KW-0645">Protease</keyword>
<dbReference type="Proteomes" id="UP000472755">
    <property type="component" value="Unassembled WGS sequence"/>
</dbReference>
<feature type="active site" evidence="7">
    <location>
        <position position="82"/>
    </location>
</feature>
<dbReference type="Proteomes" id="UP000449193">
    <property type="component" value="Unassembled WGS sequence"/>
</dbReference>
<protein>
    <recommendedName>
        <fullName evidence="4 8">Signal peptidase I</fullName>
        <ecNumber evidence="4 8">3.4.21.89</ecNumber>
    </recommendedName>
</protein>
<dbReference type="InterPro" id="IPR019533">
    <property type="entry name" value="Peptidase_S26"/>
</dbReference>
<evidence type="ECO:0000256" key="4">
    <source>
        <dbReference type="ARBA" id="ARBA00013208"/>
    </source>
</evidence>
<dbReference type="PATRIC" id="fig|1550024.3.peg.374"/>
<keyword evidence="8" id="KW-0472">Membrane</keyword>
<evidence type="ECO:0000313" key="18">
    <source>
        <dbReference type="Proteomes" id="UP000431913"/>
    </source>
</evidence>
<keyword evidence="8" id="KW-0812">Transmembrane</keyword>
<proteinExistence type="inferred from homology"/>
<evidence type="ECO:0000313" key="15">
    <source>
        <dbReference type="EMBL" id="MTS52486.1"/>
    </source>
</evidence>
<dbReference type="GeneID" id="42855351"/>
<dbReference type="EMBL" id="WMZU01000001">
    <property type="protein sequence ID" value="MTS25837.1"/>
    <property type="molecule type" value="Genomic_DNA"/>
</dbReference>
<evidence type="ECO:0000256" key="3">
    <source>
        <dbReference type="ARBA" id="ARBA00009370"/>
    </source>
</evidence>
<dbReference type="Proteomes" id="UP000053433">
    <property type="component" value="Unassembled WGS sequence"/>
</dbReference>
<comment type="similarity">
    <text evidence="3 9">Belongs to the peptidase S26 family.</text>
</comment>
<dbReference type="GO" id="GO:0009003">
    <property type="term" value="F:signal peptidase activity"/>
    <property type="evidence" value="ECO:0007669"/>
    <property type="project" value="UniProtKB-EC"/>
</dbReference>
<evidence type="ECO:0000256" key="6">
    <source>
        <dbReference type="ARBA" id="ARBA00022801"/>
    </source>
</evidence>
<keyword evidence="16" id="KW-1185">Reference proteome</keyword>
<dbReference type="EMBL" id="VUNJ01000007">
    <property type="protein sequence ID" value="MST91884.1"/>
    <property type="molecule type" value="Genomic_DNA"/>
</dbReference>
<accession>A0A0D8J3J5</accession>
<reference evidence="11" key="1">
    <citation type="submission" date="2015-02" db="EMBL/GenBank/DDBJ databases">
        <title>A novel member of the family Ruminococcaceae isolated from human feces.</title>
        <authorList>
            <person name="Shkoporov A.N."/>
            <person name="Chaplin A.V."/>
            <person name="Motuzova O.V."/>
            <person name="Kafarskaia L.I."/>
            <person name="Khokhlova E.V."/>
            <person name="Efimov B.A."/>
        </authorList>
    </citation>
    <scope>NUCLEOTIDE SEQUENCE [LARGE SCALE GENOMIC DNA]</scope>
    <source>
        <strain evidence="11">585-1</strain>
    </source>
</reference>
<evidence type="ECO:0000313" key="12">
    <source>
        <dbReference type="EMBL" id="KUE74956.1"/>
    </source>
</evidence>
<comment type="subcellular location">
    <subcellularLocation>
        <location evidence="2">Cell membrane</location>
        <topology evidence="2">Single-pass type II membrane protein</topology>
    </subcellularLocation>
    <subcellularLocation>
        <location evidence="9">Membrane</location>
        <topology evidence="9">Single-pass type II membrane protein</topology>
    </subcellularLocation>
</comment>
<dbReference type="GO" id="GO:0005886">
    <property type="term" value="C:plasma membrane"/>
    <property type="evidence" value="ECO:0007669"/>
    <property type="project" value="UniProtKB-SubCell"/>
</dbReference>
<dbReference type="InterPro" id="IPR000223">
    <property type="entry name" value="Pept_S26A_signal_pept_1"/>
</dbReference>
<dbReference type="GO" id="GO:0006465">
    <property type="term" value="P:signal peptide processing"/>
    <property type="evidence" value="ECO:0007669"/>
    <property type="project" value="InterPro"/>
</dbReference>
<feature type="transmembrane region" description="Helical" evidence="8">
    <location>
        <begin position="18"/>
        <end position="37"/>
    </location>
</feature>
<reference evidence="12 17" key="2">
    <citation type="submission" date="2015-10" db="EMBL/GenBank/DDBJ databases">
        <title>A novel member of the family Ruminococcaceae isolated from human faeces.</title>
        <authorList>
            <person name="Shkoporov A.N."/>
            <person name="Chaplin A.V."/>
            <person name="Motuzova O.V."/>
            <person name="Kafarskaia L.I."/>
            <person name="Efimov B.A."/>
        </authorList>
    </citation>
    <scope>NUCLEOTIDE SEQUENCE [LARGE SCALE GENOMIC DNA]</scope>
    <source>
        <strain evidence="12 17">668</strain>
    </source>
</reference>
<evidence type="ECO:0000256" key="2">
    <source>
        <dbReference type="ARBA" id="ARBA00004401"/>
    </source>
</evidence>
<dbReference type="Pfam" id="PF10502">
    <property type="entry name" value="Peptidase_S26"/>
    <property type="match status" value="1"/>
</dbReference>
<dbReference type="Proteomes" id="UP000032483">
    <property type="component" value="Unassembled WGS sequence"/>
</dbReference>
<dbReference type="NCBIfam" id="TIGR02227">
    <property type="entry name" value="sigpep_I_bact"/>
    <property type="match status" value="1"/>
</dbReference>
<dbReference type="PANTHER" id="PTHR43390">
    <property type="entry name" value="SIGNAL PEPTIDASE I"/>
    <property type="match status" value="1"/>
</dbReference>
<keyword evidence="8" id="KW-1133">Transmembrane helix</keyword>
<dbReference type="PRINTS" id="PR00727">
    <property type="entry name" value="LEADERPTASE"/>
</dbReference>
<evidence type="ECO:0000256" key="9">
    <source>
        <dbReference type="RuleBase" id="RU362042"/>
    </source>
</evidence>
<dbReference type="PROSITE" id="PS00760">
    <property type="entry name" value="SPASE_I_2"/>
    <property type="match status" value="1"/>
</dbReference>
<dbReference type="CDD" id="cd06530">
    <property type="entry name" value="S26_SPase_I"/>
    <property type="match status" value="1"/>
</dbReference>
<dbReference type="Gene3D" id="2.10.109.10">
    <property type="entry name" value="Umud Fragment, subunit A"/>
    <property type="match status" value="1"/>
</dbReference>
<dbReference type="EMBL" id="WMZR01000018">
    <property type="protein sequence ID" value="MTS52486.1"/>
    <property type="molecule type" value="Genomic_DNA"/>
</dbReference>
<dbReference type="RefSeq" id="WP_009325865.1">
    <property type="nucleotide sequence ID" value="NZ_CAOJUJ010000049.1"/>
</dbReference>
<comment type="caution">
    <text evidence="11">The sequence shown here is derived from an EMBL/GenBank/DDBJ whole genome shotgun (WGS) entry which is preliminary data.</text>
</comment>
<dbReference type="PROSITE" id="PS00761">
    <property type="entry name" value="SPASE_I_3"/>
    <property type="match status" value="1"/>
</dbReference>
<organism evidence="11 16">
    <name type="scientific">Ruthenibacterium lactatiformans</name>
    <dbReference type="NCBI Taxonomy" id="1550024"/>
    <lineage>
        <taxon>Bacteria</taxon>
        <taxon>Bacillati</taxon>
        <taxon>Bacillota</taxon>
        <taxon>Clostridia</taxon>
        <taxon>Eubacteriales</taxon>
        <taxon>Oscillospiraceae</taxon>
        <taxon>Ruthenibacterium</taxon>
    </lineage>
</organism>
<evidence type="ECO:0000313" key="16">
    <source>
        <dbReference type="Proteomes" id="UP000032483"/>
    </source>
</evidence>
<evidence type="ECO:0000313" key="17">
    <source>
        <dbReference type="Proteomes" id="UP000053433"/>
    </source>
</evidence>
<evidence type="ECO:0000313" key="20">
    <source>
        <dbReference type="Proteomes" id="UP000472755"/>
    </source>
</evidence>
<evidence type="ECO:0000256" key="8">
    <source>
        <dbReference type="RuleBase" id="RU003993"/>
    </source>
</evidence>
<dbReference type="InterPro" id="IPR019756">
    <property type="entry name" value="Pept_S26A_signal_pept_1_Ser-AS"/>
</dbReference>
<evidence type="ECO:0000256" key="1">
    <source>
        <dbReference type="ARBA" id="ARBA00000677"/>
    </source>
</evidence>
<evidence type="ECO:0000313" key="14">
    <source>
        <dbReference type="EMBL" id="MTS25837.1"/>
    </source>
</evidence>
<evidence type="ECO:0000256" key="7">
    <source>
        <dbReference type="PIRSR" id="PIRSR600223-1"/>
    </source>
</evidence>
<dbReference type="EMBL" id="JXXK01000001">
    <property type="protein sequence ID" value="KJF41535.1"/>
    <property type="molecule type" value="Genomic_DNA"/>
</dbReference>
<dbReference type="AlphaFoldDB" id="A0A0D8J3J5"/>